<dbReference type="AlphaFoldDB" id="A0A1F8GA49"/>
<reference evidence="2 3" key="1">
    <citation type="journal article" date="2016" name="Nat. Commun.">
        <title>Thousands of microbial genomes shed light on interconnected biogeochemical processes in an aquifer system.</title>
        <authorList>
            <person name="Anantharaman K."/>
            <person name="Brown C.T."/>
            <person name="Hug L.A."/>
            <person name="Sharon I."/>
            <person name="Castelle C.J."/>
            <person name="Probst A.J."/>
            <person name="Thomas B.C."/>
            <person name="Singh A."/>
            <person name="Wilkins M.J."/>
            <person name="Karaoz U."/>
            <person name="Brodie E.L."/>
            <person name="Williams K.H."/>
            <person name="Hubbard S.S."/>
            <person name="Banfield J.F."/>
        </authorList>
    </citation>
    <scope>NUCLEOTIDE SEQUENCE [LARGE SCALE GENOMIC DNA]</scope>
</reference>
<comment type="caution">
    <text evidence="2">The sequence shown here is derived from an EMBL/GenBank/DDBJ whole genome shotgun (WGS) entry which is preliminary data.</text>
</comment>
<protein>
    <submittedName>
        <fullName evidence="2">Uncharacterized protein</fullName>
    </submittedName>
</protein>
<evidence type="ECO:0000313" key="3">
    <source>
        <dbReference type="Proteomes" id="UP000178227"/>
    </source>
</evidence>
<evidence type="ECO:0000256" key="1">
    <source>
        <dbReference type="SAM" id="MobiDB-lite"/>
    </source>
</evidence>
<feature type="compositionally biased region" description="Basic and acidic residues" evidence="1">
    <location>
        <begin position="72"/>
        <end position="85"/>
    </location>
</feature>
<dbReference type="STRING" id="1802694.A2918_02555"/>
<gene>
    <name evidence="2" type="ORF">A2918_02555</name>
</gene>
<organism evidence="2 3">
    <name type="scientific">Candidatus Yanofskybacteria bacterium RIFCSPLOWO2_01_FULL_42_49</name>
    <dbReference type="NCBI Taxonomy" id="1802694"/>
    <lineage>
        <taxon>Bacteria</taxon>
        <taxon>Candidatus Yanofskyibacteriota</taxon>
    </lineage>
</organism>
<dbReference type="Proteomes" id="UP000178227">
    <property type="component" value="Unassembled WGS sequence"/>
</dbReference>
<feature type="compositionally biased region" description="Polar residues" evidence="1">
    <location>
        <begin position="86"/>
        <end position="96"/>
    </location>
</feature>
<dbReference type="EMBL" id="MGKI01000013">
    <property type="protein sequence ID" value="OGN22244.1"/>
    <property type="molecule type" value="Genomic_DNA"/>
</dbReference>
<sequence length="96" mass="10793">MELPDDDDAENNWALKLLGIKIQLLGNREKDENRQLVYIVMLASLDAVNVVDSVEKLTEDFNNKVGDVFDDPFQKSKDKESDRPNDNSSGLNPLTA</sequence>
<evidence type="ECO:0000313" key="2">
    <source>
        <dbReference type="EMBL" id="OGN22244.1"/>
    </source>
</evidence>
<accession>A0A1F8GA49</accession>
<feature type="region of interest" description="Disordered" evidence="1">
    <location>
        <begin position="65"/>
        <end position="96"/>
    </location>
</feature>
<name>A0A1F8GA49_9BACT</name>
<proteinExistence type="predicted"/>